<accession>A0ABQ4ENL0</accession>
<evidence type="ECO:0000313" key="8">
    <source>
        <dbReference type="Proteomes" id="UP000621500"/>
    </source>
</evidence>
<name>A0ABQ4ENL0_9ACTN</name>
<evidence type="ECO:0000313" key="7">
    <source>
        <dbReference type="EMBL" id="GIG96234.1"/>
    </source>
</evidence>
<evidence type="ECO:0000256" key="1">
    <source>
        <dbReference type="ARBA" id="ARBA00001974"/>
    </source>
</evidence>
<dbReference type="SUPFAM" id="SSF51905">
    <property type="entry name" value="FAD/NAD(P)-binding domain"/>
    <property type="match status" value="1"/>
</dbReference>
<comment type="cofactor">
    <cofactor evidence="1">
        <name>FAD</name>
        <dbReference type="ChEBI" id="CHEBI:57692"/>
    </cofactor>
</comment>
<keyword evidence="8" id="KW-1185">Reference proteome</keyword>
<evidence type="ECO:0000256" key="5">
    <source>
        <dbReference type="ARBA" id="ARBA00037941"/>
    </source>
</evidence>
<keyword evidence="4" id="KW-0560">Oxidoreductase</keyword>
<dbReference type="RefSeq" id="WP_203857797.1">
    <property type="nucleotide sequence ID" value="NZ_BAAAZQ010000004.1"/>
</dbReference>
<dbReference type="PANTHER" id="PTHR43104:SF2">
    <property type="entry name" value="L-2-HYDROXYGLUTARATE DEHYDROGENASE, MITOCHONDRIAL"/>
    <property type="match status" value="1"/>
</dbReference>
<gene>
    <name evidence="7" type="ORF">Pma05_28070</name>
</gene>
<dbReference type="Gene3D" id="3.30.9.10">
    <property type="entry name" value="D-Amino Acid Oxidase, subunit A, domain 2"/>
    <property type="match status" value="1"/>
</dbReference>
<evidence type="ECO:0000256" key="3">
    <source>
        <dbReference type="ARBA" id="ARBA00022827"/>
    </source>
</evidence>
<dbReference type="Gene3D" id="3.50.50.60">
    <property type="entry name" value="FAD/NAD(P)-binding domain"/>
    <property type="match status" value="1"/>
</dbReference>
<dbReference type="Proteomes" id="UP000621500">
    <property type="component" value="Unassembled WGS sequence"/>
</dbReference>
<evidence type="ECO:0000256" key="4">
    <source>
        <dbReference type="ARBA" id="ARBA00023002"/>
    </source>
</evidence>
<comment type="caution">
    <text evidence="7">The sequence shown here is derived from an EMBL/GenBank/DDBJ whole genome shotgun (WGS) entry which is preliminary data.</text>
</comment>
<evidence type="ECO:0000259" key="6">
    <source>
        <dbReference type="Pfam" id="PF01266"/>
    </source>
</evidence>
<keyword evidence="2" id="KW-0285">Flavoprotein</keyword>
<dbReference type="Pfam" id="PF01266">
    <property type="entry name" value="DAO"/>
    <property type="match status" value="1"/>
</dbReference>
<dbReference type="InterPro" id="IPR006076">
    <property type="entry name" value="FAD-dep_OxRdtase"/>
</dbReference>
<dbReference type="InterPro" id="IPR036188">
    <property type="entry name" value="FAD/NAD-bd_sf"/>
</dbReference>
<protein>
    <submittedName>
        <fullName evidence="7">Hydroxyglutarate oxidase</fullName>
    </submittedName>
</protein>
<sequence>MTRYVIVGGGILGLAVAHRLRTDRPRDRVTVLEKESGWATHQTGHNSGVIHAGVYYKPGSLKATLCRAGSASMVRFCAEQELPYDVCGKLIVAAEVAELPRLHALHERAVANGLPVTLLNAIEAAEHEPHVAAVAALRVASTGIVDFGAVCRRLAELLAESGAELRLHTRVTGIHGRAGRPVLNTSAGEVTGDVLVNCAGLHADRLARLAGVDPPARIVPFRGEYYELVPERRKLVRGLIYPVPDPQFPFLGVHLTRMIDGTVHAGPNAVLATAREGYSWRRFDPRDVWEQVGYSGLWALARRHYRYGLTEVTRSLSRRRFAASLARLVPELTEADIVPAGAGVRAQAVRPDGGLVDDFLIVEADRQVHVLNAPSPAATSSFEIARHIVDRLPVDR</sequence>
<proteinExistence type="inferred from homology"/>
<evidence type="ECO:0000256" key="2">
    <source>
        <dbReference type="ARBA" id="ARBA00022630"/>
    </source>
</evidence>
<dbReference type="EMBL" id="BONX01000018">
    <property type="protein sequence ID" value="GIG96234.1"/>
    <property type="molecule type" value="Genomic_DNA"/>
</dbReference>
<dbReference type="NCBIfam" id="NF008726">
    <property type="entry name" value="PRK11728.1"/>
    <property type="match status" value="1"/>
</dbReference>
<reference evidence="7 8" key="1">
    <citation type="submission" date="2021-01" db="EMBL/GenBank/DDBJ databases">
        <title>Whole genome shotgun sequence of Plantactinospora mayteni NBRC 109088.</title>
        <authorList>
            <person name="Komaki H."/>
            <person name="Tamura T."/>
        </authorList>
    </citation>
    <scope>NUCLEOTIDE SEQUENCE [LARGE SCALE GENOMIC DNA]</scope>
    <source>
        <strain evidence="7 8">NBRC 109088</strain>
    </source>
</reference>
<keyword evidence="3" id="KW-0274">FAD</keyword>
<comment type="similarity">
    <text evidence="5">Belongs to the L2HGDH family.</text>
</comment>
<dbReference type="PANTHER" id="PTHR43104">
    <property type="entry name" value="L-2-HYDROXYGLUTARATE DEHYDROGENASE, MITOCHONDRIAL"/>
    <property type="match status" value="1"/>
</dbReference>
<organism evidence="7 8">
    <name type="scientific">Plantactinospora mayteni</name>
    <dbReference type="NCBI Taxonomy" id="566021"/>
    <lineage>
        <taxon>Bacteria</taxon>
        <taxon>Bacillati</taxon>
        <taxon>Actinomycetota</taxon>
        <taxon>Actinomycetes</taxon>
        <taxon>Micromonosporales</taxon>
        <taxon>Micromonosporaceae</taxon>
        <taxon>Plantactinospora</taxon>
    </lineage>
</organism>
<feature type="domain" description="FAD dependent oxidoreductase" evidence="6">
    <location>
        <begin position="4"/>
        <end position="391"/>
    </location>
</feature>